<comment type="subcellular location">
    <subcellularLocation>
        <location evidence="2">Cytoplasm</location>
    </subcellularLocation>
</comment>
<dbReference type="Pfam" id="PF03483">
    <property type="entry name" value="B3_4"/>
    <property type="match status" value="1"/>
</dbReference>
<dbReference type="FunFam" id="3.30.930.10:FF:000032">
    <property type="entry name" value="Phenylalanine--tRNA ligase beta subunit"/>
    <property type="match status" value="1"/>
</dbReference>
<keyword evidence="11" id="KW-0067">ATP-binding</keyword>
<evidence type="ECO:0000256" key="7">
    <source>
        <dbReference type="ARBA" id="ARBA00022490"/>
    </source>
</evidence>
<comment type="cofactor">
    <cofactor evidence="1">
        <name>Mg(2+)</name>
        <dbReference type="ChEBI" id="CHEBI:18420"/>
    </cofactor>
</comment>
<evidence type="ECO:0000256" key="4">
    <source>
        <dbReference type="ARBA" id="ARBA00011209"/>
    </source>
</evidence>
<dbReference type="InterPro" id="IPR004531">
    <property type="entry name" value="Phe-tRNA-synth_IIc_bsu_arc_euk"/>
</dbReference>
<keyword evidence="13" id="KW-0648">Protein biosynthesis</keyword>
<evidence type="ECO:0000256" key="9">
    <source>
        <dbReference type="ARBA" id="ARBA00022723"/>
    </source>
</evidence>
<evidence type="ECO:0000256" key="5">
    <source>
        <dbReference type="ARBA" id="ARBA00012814"/>
    </source>
</evidence>
<dbReference type="EC" id="6.1.1.20" evidence="5"/>
<name>A0AAJ6YC09_9HYME</name>
<evidence type="ECO:0000259" key="17">
    <source>
        <dbReference type="PROSITE" id="PS51483"/>
    </source>
</evidence>
<keyword evidence="12" id="KW-0460">Magnesium</keyword>
<sequence length="589" mass="66909">MPTVTIKRDLLFKALGKTYTDDEFQKLCFSFGLELDEVTTEQQMIAKEQGIDHIQEGSDEILYKIDVPANRYDLLCLEGLVTGLLVFLGKIPIPVYKTVKPKNVERIEMTKACLQIRGHIIAAILRDVTITQTAYDSFIDLQDKLHQNIGRKRTLVSIGTHDLDTIKGPFIYDAMLPKNIKFKPLNQDKEYTGEEIMDLYANHSQLKQYLPIIKNSPVYPIIYDKNGVILSLPPIVNGDHSKITLNTKNIFIECTATNITKAKIALDTLVCAFSKYCSRMHQVEIVEVVYPNTKKFDSPDLKYRIEKINSKHATNYIGINQSPEEVAQLLTKMSLQTELKGNDELHVQVSPSRHDIIHACDIYEDIAIAYGYNKIKKTVPKTPSIGKELPLNKLTDQLREVMASACFTEALTFSLCSKEDIAEKLGHNIMNLPVVHILNPKTAEFQVGRTTLLPGILRTIAANRKLPLPIKLFEISDVILRDTMLEVGARNERHLCVVYYNKIARFEFVHGVLDRIMHVLKVSWNYNKDDTGYYLRSFKDPTFFLSRCAEIVSYGKVIGKIGTHHPEVLSKFGLSIPCTSFEINIEPFL</sequence>
<dbReference type="KEGG" id="csol:105359847"/>
<evidence type="ECO:0000256" key="12">
    <source>
        <dbReference type="ARBA" id="ARBA00022842"/>
    </source>
</evidence>
<dbReference type="InterPro" id="IPR005146">
    <property type="entry name" value="B3/B4_tRNA-bd"/>
</dbReference>
<feature type="domain" description="B5" evidence="17">
    <location>
        <begin position="301"/>
        <end position="377"/>
    </location>
</feature>
<evidence type="ECO:0000256" key="6">
    <source>
        <dbReference type="ARBA" id="ARBA00017032"/>
    </source>
</evidence>
<evidence type="ECO:0000256" key="13">
    <source>
        <dbReference type="ARBA" id="ARBA00022917"/>
    </source>
</evidence>
<gene>
    <name evidence="19" type="primary">LOC105359847</name>
</gene>
<dbReference type="CTD" id="42888"/>
<dbReference type="SMART" id="SM00873">
    <property type="entry name" value="B3_4"/>
    <property type="match status" value="1"/>
</dbReference>
<dbReference type="GO" id="GO:0006432">
    <property type="term" value="P:phenylalanyl-tRNA aminoacylation"/>
    <property type="evidence" value="ECO:0007669"/>
    <property type="project" value="InterPro"/>
</dbReference>
<dbReference type="PANTHER" id="PTHR10947">
    <property type="entry name" value="PHENYLALANYL-TRNA SYNTHETASE BETA CHAIN AND LEUCINE-RICH REPEAT-CONTAINING PROTEIN 47"/>
    <property type="match status" value="1"/>
</dbReference>
<evidence type="ECO:0000256" key="8">
    <source>
        <dbReference type="ARBA" id="ARBA00022598"/>
    </source>
</evidence>
<dbReference type="Pfam" id="PF03484">
    <property type="entry name" value="B5"/>
    <property type="match status" value="1"/>
</dbReference>
<evidence type="ECO:0000256" key="14">
    <source>
        <dbReference type="ARBA" id="ARBA00023146"/>
    </source>
</evidence>
<dbReference type="GO" id="GO:0004826">
    <property type="term" value="F:phenylalanine-tRNA ligase activity"/>
    <property type="evidence" value="ECO:0007669"/>
    <property type="project" value="UniProtKB-EC"/>
</dbReference>
<dbReference type="SUPFAM" id="SSF46955">
    <property type="entry name" value="Putative DNA-binding domain"/>
    <property type="match status" value="2"/>
</dbReference>
<dbReference type="InterPro" id="IPR045060">
    <property type="entry name" value="Phe-tRNA-ligase_IIc_bsu"/>
</dbReference>
<dbReference type="InterPro" id="IPR005147">
    <property type="entry name" value="tRNA_synthase_B5-dom"/>
</dbReference>
<accession>A0AAJ6YC09</accession>
<dbReference type="SMART" id="SM00874">
    <property type="entry name" value="B5"/>
    <property type="match status" value="1"/>
</dbReference>
<dbReference type="AlphaFoldDB" id="A0AAJ6YC09"/>
<reference evidence="19" key="1">
    <citation type="submission" date="2025-08" db="UniProtKB">
        <authorList>
            <consortium name="RefSeq"/>
        </authorList>
    </citation>
    <scope>IDENTIFICATION</scope>
</reference>
<dbReference type="GO" id="GO:0009328">
    <property type="term" value="C:phenylalanine-tRNA ligase complex"/>
    <property type="evidence" value="ECO:0007669"/>
    <property type="project" value="TreeGrafter"/>
</dbReference>
<dbReference type="InterPro" id="IPR009061">
    <property type="entry name" value="DNA-bd_dom_put_sf"/>
</dbReference>
<keyword evidence="10" id="KW-0547">Nucleotide-binding</keyword>
<dbReference type="GO" id="GO:0000287">
    <property type="term" value="F:magnesium ion binding"/>
    <property type="evidence" value="ECO:0007669"/>
    <property type="project" value="InterPro"/>
</dbReference>
<evidence type="ECO:0000313" key="19">
    <source>
        <dbReference type="RefSeq" id="XP_011494909.1"/>
    </source>
</evidence>
<dbReference type="Pfam" id="PF18262">
    <property type="entry name" value="PhetRS_B1"/>
    <property type="match status" value="1"/>
</dbReference>
<evidence type="ECO:0000256" key="10">
    <source>
        <dbReference type="ARBA" id="ARBA00022741"/>
    </source>
</evidence>
<keyword evidence="14" id="KW-0030">Aminoacyl-tRNA synthetase</keyword>
<protein>
    <recommendedName>
        <fullName evidence="6">Phenylalanine--tRNA ligase beta subunit</fullName>
        <ecNumber evidence="5">6.1.1.20</ecNumber>
    </recommendedName>
    <alternativeName>
        <fullName evidence="15">Phenylalanyl-tRNA synthetase beta subunit</fullName>
    </alternativeName>
</protein>
<dbReference type="Pfam" id="PF17759">
    <property type="entry name" value="tRNA_synthFbeta"/>
    <property type="match status" value="1"/>
</dbReference>
<evidence type="ECO:0000256" key="15">
    <source>
        <dbReference type="ARBA" id="ARBA00033189"/>
    </source>
</evidence>
<comment type="catalytic activity">
    <reaction evidence="16">
        <text>tRNA(Phe) + L-phenylalanine + ATP = L-phenylalanyl-tRNA(Phe) + AMP + diphosphate + H(+)</text>
        <dbReference type="Rhea" id="RHEA:19413"/>
        <dbReference type="Rhea" id="RHEA-COMP:9668"/>
        <dbReference type="Rhea" id="RHEA-COMP:9699"/>
        <dbReference type="ChEBI" id="CHEBI:15378"/>
        <dbReference type="ChEBI" id="CHEBI:30616"/>
        <dbReference type="ChEBI" id="CHEBI:33019"/>
        <dbReference type="ChEBI" id="CHEBI:58095"/>
        <dbReference type="ChEBI" id="CHEBI:78442"/>
        <dbReference type="ChEBI" id="CHEBI:78531"/>
        <dbReference type="ChEBI" id="CHEBI:456215"/>
        <dbReference type="EC" id="6.1.1.20"/>
    </reaction>
</comment>
<evidence type="ECO:0000256" key="2">
    <source>
        <dbReference type="ARBA" id="ARBA00004496"/>
    </source>
</evidence>
<dbReference type="PANTHER" id="PTHR10947:SF0">
    <property type="entry name" value="PHENYLALANINE--TRNA LIGASE BETA SUBUNIT"/>
    <property type="match status" value="1"/>
</dbReference>
<dbReference type="CDD" id="cd00769">
    <property type="entry name" value="PheRS_beta_core"/>
    <property type="match status" value="1"/>
</dbReference>
<dbReference type="Gene3D" id="3.30.56.10">
    <property type="match status" value="2"/>
</dbReference>
<dbReference type="NCBIfam" id="TIGR00471">
    <property type="entry name" value="pheT_arch"/>
    <property type="match status" value="1"/>
</dbReference>
<keyword evidence="18" id="KW-1185">Reference proteome</keyword>
<dbReference type="FunFam" id="3.30.56.10:FF:000005">
    <property type="entry name" value="Phenylalanine--tRNA ligase beta subunit"/>
    <property type="match status" value="1"/>
</dbReference>
<evidence type="ECO:0000313" key="18">
    <source>
        <dbReference type="Proteomes" id="UP000695007"/>
    </source>
</evidence>
<dbReference type="PROSITE" id="PS51483">
    <property type="entry name" value="B5"/>
    <property type="match status" value="1"/>
</dbReference>
<dbReference type="InterPro" id="IPR020825">
    <property type="entry name" value="Phe-tRNA_synthase-like_B3/B4"/>
</dbReference>
<dbReference type="Gene3D" id="3.50.40.10">
    <property type="entry name" value="Phenylalanyl-trna Synthetase, Chain B, domain 3"/>
    <property type="match status" value="1"/>
</dbReference>
<dbReference type="GO" id="GO:0005524">
    <property type="term" value="F:ATP binding"/>
    <property type="evidence" value="ECO:0007669"/>
    <property type="project" value="UniProtKB-KW"/>
</dbReference>
<comment type="subunit">
    <text evidence="4">Tetramer of two alpha and two beta subunits.</text>
</comment>
<keyword evidence="8 19" id="KW-0436">Ligase</keyword>
<dbReference type="SUPFAM" id="SSF56037">
    <property type="entry name" value="PheT/TilS domain"/>
    <property type="match status" value="1"/>
</dbReference>
<comment type="similarity">
    <text evidence="3">Belongs to the phenylalanyl-tRNA synthetase beta subunit family. Type 2 subfamily.</text>
</comment>
<dbReference type="Proteomes" id="UP000695007">
    <property type="component" value="Unplaced"/>
</dbReference>
<dbReference type="Gene3D" id="3.30.930.10">
    <property type="entry name" value="Bira Bifunctional Protein, Domain 2"/>
    <property type="match status" value="1"/>
</dbReference>
<dbReference type="GeneID" id="105359847"/>
<dbReference type="InterPro" id="IPR040659">
    <property type="entry name" value="PhetRS_B1"/>
</dbReference>
<evidence type="ECO:0000256" key="3">
    <source>
        <dbReference type="ARBA" id="ARBA00007438"/>
    </source>
</evidence>
<evidence type="ECO:0000256" key="11">
    <source>
        <dbReference type="ARBA" id="ARBA00022840"/>
    </source>
</evidence>
<evidence type="ECO:0000256" key="1">
    <source>
        <dbReference type="ARBA" id="ARBA00001946"/>
    </source>
</evidence>
<dbReference type="InterPro" id="IPR041616">
    <property type="entry name" value="PheRS_beta_core"/>
</dbReference>
<keyword evidence="7" id="KW-0963">Cytoplasm</keyword>
<dbReference type="RefSeq" id="XP_011494909.1">
    <property type="nucleotide sequence ID" value="XM_011496607.1"/>
</dbReference>
<organism evidence="18 19">
    <name type="scientific">Ceratosolen solmsi marchali</name>
    <dbReference type="NCBI Taxonomy" id="326594"/>
    <lineage>
        <taxon>Eukaryota</taxon>
        <taxon>Metazoa</taxon>
        <taxon>Ecdysozoa</taxon>
        <taxon>Arthropoda</taxon>
        <taxon>Hexapoda</taxon>
        <taxon>Insecta</taxon>
        <taxon>Pterygota</taxon>
        <taxon>Neoptera</taxon>
        <taxon>Endopterygota</taxon>
        <taxon>Hymenoptera</taxon>
        <taxon>Apocrita</taxon>
        <taxon>Proctotrupomorpha</taxon>
        <taxon>Chalcidoidea</taxon>
        <taxon>Agaonidae</taxon>
        <taxon>Agaoninae</taxon>
        <taxon>Ceratosolen</taxon>
    </lineage>
</organism>
<evidence type="ECO:0000256" key="16">
    <source>
        <dbReference type="ARBA" id="ARBA00049255"/>
    </source>
</evidence>
<proteinExistence type="inferred from homology"/>
<dbReference type="SUPFAM" id="SSF55681">
    <property type="entry name" value="Class II aaRS and biotin synthetases"/>
    <property type="match status" value="1"/>
</dbReference>
<dbReference type="GO" id="GO:0003723">
    <property type="term" value="F:RNA binding"/>
    <property type="evidence" value="ECO:0007669"/>
    <property type="project" value="InterPro"/>
</dbReference>
<dbReference type="InterPro" id="IPR045864">
    <property type="entry name" value="aa-tRNA-synth_II/BPL/LPL"/>
</dbReference>
<dbReference type="FunFam" id="3.50.40.10:FF:000002">
    <property type="entry name" value="phenylalanine--tRNA ligase beta subunit"/>
    <property type="match status" value="1"/>
</dbReference>
<keyword evidence="9" id="KW-0479">Metal-binding</keyword>